<comment type="caution">
    <text evidence="1">The sequence shown here is derived from an EMBL/GenBank/DDBJ whole genome shotgun (WGS) entry which is preliminary data.</text>
</comment>
<evidence type="ECO:0000313" key="1">
    <source>
        <dbReference type="EMBL" id="KAF6227466.1"/>
    </source>
</evidence>
<dbReference type="AlphaFoldDB" id="A0A8H6FGP6"/>
<sequence length="130" mass="13860">MPRTPWTSGVITKIAPDRSSVVIRACAGGRRARFGDAGTIERLGLDTGARKRVRFTRKRGGRATTTRRREVGEVEGDFERGVRKRGRLMGGEGGVMGHLGVVLRVSWVCGLVISAACIGVGDLELGAGVK</sequence>
<protein>
    <submittedName>
        <fullName evidence="1">Uncharacterized protein</fullName>
    </submittedName>
</protein>
<proteinExistence type="predicted"/>
<dbReference type="GeneID" id="59337305"/>
<dbReference type="Proteomes" id="UP000593566">
    <property type="component" value="Unassembled WGS sequence"/>
</dbReference>
<gene>
    <name evidence="1" type="ORF">HO133_008910</name>
</gene>
<name>A0A8H6FGP6_9LECA</name>
<reference evidence="1 2" key="1">
    <citation type="journal article" date="2020" name="Genomics">
        <title>Complete, high-quality genomes from long-read metagenomic sequencing of two wolf lichen thalli reveals enigmatic genome architecture.</title>
        <authorList>
            <person name="McKenzie S.K."/>
            <person name="Walston R.F."/>
            <person name="Allen J.L."/>
        </authorList>
    </citation>
    <scope>NUCLEOTIDE SEQUENCE [LARGE SCALE GENOMIC DNA]</scope>
    <source>
        <strain evidence="1">WasteWater1</strain>
    </source>
</reference>
<evidence type="ECO:0000313" key="2">
    <source>
        <dbReference type="Proteomes" id="UP000593566"/>
    </source>
</evidence>
<dbReference type="RefSeq" id="XP_037155774.1">
    <property type="nucleotide sequence ID" value="XM_037299773.1"/>
</dbReference>
<accession>A0A8H6FGP6</accession>
<dbReference type="EMBL" id="JACCJB010000005">
    <property type="protein sequence ID" value="KAF6227466.1"/>
    <property type="molecule type" value="Genomic_DNA"/>
</dbReference>
<organism evidence="1 2">
    <name type="scientific">Letharia lupina</name>
    <dbReference type="NCBI Taxonomy" id="560253"/>
    <lineage>
        <taxon>Eukaryota</taxon>
        <taxon>Fungi</taxon>
        <taxon>Dikarya</taxon>
        <taxon>Ascomycota</taxon>
        <taxon>Pezizomycotina</taxon>
        <taxon>Lecanoromycetes</taxon>
        <taxon>OSLEUM clade</taxon>
        <taxon>Lecanoromycetidae</taxon>
        <taxon>Lecanorales</taxon>
        <taxon>Lecanorineae</taxon>
        <taxon>Parmeliaceae</taxon>
        <taxon>Letharia</taxon>
    </lineage>
</organism>
<keyword evidence="2" id="KW-1185">Reference proteome</keyword>